<proteinExistence type="predicted"/>
<sequence>MIVQLPDGKTAEFPDNMSKDQVAAVLRKQYSNPSREMSTITGKPVPTSEENIKQSMGVAKTVGPIMGDIAMTAITPQLGVPLKGASIAARYGSKLGNLALRMMGSAAGSGAGSIAGQKIAGQDVNMEEAGKEALLGAAGEGVIAPVGAALKFAGGKVAKPVMELMSDMTFLGSGLKEKLRKNMIKTTTDRATTFVTDLAPDIVKKQKVGLNDLGAQISSALDESRVAYSLYEEPLEKFAAANKGRVNIDNAVGLMNDLKEEIYYRHLKLRGKKPTEARIDLEFMQEIGADPKQRFELKKITDSGDASPEQVKYLLATIFKSGKKGFNQLSPTPKAMREKLKEALKLDLQNISASGGKTAGQLKTEADETFKAVKQFQFIKRMYDGAFREIPETGEKALQPMKLAKAIYESKGRILKEMPELWPKLEKEAILYESIAPEFAKGASQQITGINQLIARGSGGTIGSFLIGPAGFPVAEGLGMISAYAVMSPSGRNIIKKMVSQSLKATAKTGIHLGGKPVMMKSHD</sequence>
<protein>
    <submittedName>
        <fullName evidence="1">Uncharacterized protein</fullName>
    </submittedName>
</protein>
<reference evidence="1" key="1">
    <citation type="submission" date="2020-03" db="EMBL/GenBank/DDBJ databases">
        <title>The deep terrestrial virosphere.</title>
        <authorList>
            <person name="Holmfeldt K."/>
            <person name="Nilsson E."/>
            <person name="Simone D."/>
            <person name="Lopez-Fernandez M."/>
            <person name="Wu X."/>
            <person name="de Brujin I."/>
            <person name="Lundin D."/>
            <person name="Andersson A."/>
            <person name="Bertilsson S."/>
            <person name="Dopson M."/>
        </authorList>
    </citation>
    <scope>NUCLEOTIDE SEQUENCE</scope>
    <source>
        <strain evidence="1">MM415B02510</strain>
    </source>
</reference>
<gene>
    <name evidence="1" type="ORF">MM415B02510_0004</name>
</gene>
<organism evidence="1">
    <name type="scientific">viral metagenome</name>
    <dbReference type="NCBI Taxonomy" id="1070528"/>
    <lineage>
        <taxon>unclassified sequences</taxon>
        <taxon>metagenomes</taxon>
        <taxon>organismal metagenomes</taxon>
    </lineage>
</organism>
<evidence type="ECO:0000313" key="1">
    <source>
        <dbReference type="EMBL" id="QJA89759.1"/>
    </source>
</evidence>
<accession>A0A6M3L655</accession>
<name>A0A6M3L655_9ZZZZ</name>
<dbReference type="AlphaFoldDB" id="A0A6M3L655"/>
<dbReference type="EMBL" id="MT142867">
    <property type="protein sequence ID" value="QJA89759.1"/>
    <property type="molecule type" value="Genomic_DNA"/>
</dbReference>